<gene>
    <name evidence="4" type="ORF">WJX81_003433</name>
</gene>
<proteinExistence type="predicted"/>
<feature type="region of interest" description="Disordered" evidence="1">
    <location>
        <begin position="429"/>
        <end position="453"/>
    </location>
</feature>
<dbReference type="EMBL" id="JALJOU010000024">
    <property type="protein sequence ID" value="KAK9836971.1"/>
    <property type="molecule type" value="Genomic_DNA"/>
</dbReference>
<evidence type="ECO:0000259" key="2">
    <source>
        <dbReference type="Pfam" id="PF11707"/>
    </source>
</evidence>
<feature type="region of interest" description="Disordered" evidence="1">
    <location>
        <begin position="292"/>
        <end position="313"/>
    </location>
</feature>
<dbReference type="Pfam" id="PF11707">
    <property type="entry name" value="Npa1"/>
    <property type="match status" value="1"/>
</dbReference>
<dbReference type="Proteomes" id="UP001445335">
    <property type="component" value="Unassembled WGS sequence"/>
</dbReference>
<feature type="domain" description="URB1 N-terminal" evidence="2">
    <location>
        <begin position="34"/>
        <end position="366"/>
    </location>
</feature>
<feature type="domain" description="URB1 C-terminal" evidence="3">
    <location>
        <begin position="1305"/>
        <end position="1491"/>
    </location>
</feature>
<dbReference type="InterPro" id="IPR032436">
    <property type="entry name" value="URB1_C"/>
</dbReference>
<organism evidence="4 5">
    <name type="scientific">Elliptochloris bilobata</name>
    <dbReference type="NCBI Taxonomy" id="381761"/>
    <lineage>
        <taxon>Eukaryota</taxon>
        <taxon>Viridiplantae</taxon>
        <taxon>Chlorophyta</taxon>
        <taxon>core chlorophytes</taxon>
        <taxon>Trebouxiophyceae</taxon>
        <taxon>Trebouxiophyceae incertae sedis</taxon>
        <taxon>Elliptochloris clade</taxon>
        <taxon>Elliptochloris</taxon>
    </lineage>
</organism>
<dbReference type="GO" id="GO:0005730">
    <property type="term" value="C:nucleolus"/>
    <property type="evidence" value="ECO:0007669"/>
    <property type="project" value="TreeGrafter"/>
</dbReference>
<dbReference type="PANTHER" id="PTHR13500">
    <property type="entry name" value="NUCLEOLAR PRERIBOSOMAL-ASSOCIATED PROTEIN 1"/>
    <property type="match status" value="1"/>
</dbReference>
<evidence type="ECO:0000259" key="3">
    <source>
        <dbReference type="Pfam" id="PF16201"/>
    </source>
</evidence>
<dbReference type="InterPro" id="IPR021714">
    <property type="entry name" value="URB1_N"/>
</dbReference>
<sequence>METVLQGLADLRGGLQCQEGLELLAAFLDKSPECTELQALWAAQAGAKDDRVVVALLLGLAALVSSRPPPQSPAAAALDRLTAAVPGRRMRLLYSCLGSGTRSKANAALVFMTAVAARGFAAARALCGTLDFDLPALGKVSRPPREKPGSAEAGEQRWHRGWGELDPLKRPSPALFVDFALALLRSADDAQLCQLLTVRPLWAGLLGSLIALPPAAAAQVVAAVRARVTGASASVPPRLRAEPFGDAVLWQLAALSARDADESGEVAAAAAAVAHALLLALCTNPALGLLPGGRDGTGEGEAPGRGGPDHSGQRRLARLLPRLHVAESRAHFDLLAAAAAAQPSLAAAYLAGAPAAEPRSQLRWLASAAAAGRCIAAAAAGQAPFTARARRRQGPPSMDSGLVQALLKRILPPSLPKAALSRGVQHRSALGEGKVEAGSPGEPGEPRSDAGARPLGAAGLAMARLLAVLTGYARCLPEALADARVHPGRLLPQDILCWHPLLQHAALAWLAAAEGKDSGSQSTGLGLGRMAARRLDDVVGFEGNPAEAALWLGLLPCGDAADGELGMCEAVIGFLAEAVALALRVAGSEKMPPDARAGIAAYVAGVLGELLLLHADPAPLAAAILGLLRSEAASQASCIDSRGGSPASGDHPNPPKKRMQLQLPVEAQPLASLAQAAARAAAAADAALDACPFLLLLRGVSEHPGLLTAAPNQARLAAALGRVPDEGRPAAALALVSCLRQELSAPAVPALFRLLRSAMAQQEGQEGGAASAGDAGGALDVLCAPFLRRVVERLRSELSATELPRHPPAAAAAAAALASHLLAGELALLAGALLPRAAAACDSELSSWQGGEAVQEAAEHCVLLALGNGRQAWRQAMHVMGWAHELLDACVATPSMGRARIAAELIDRVPAARERLPRLLCAALEAAGKAYVDALARVAGACMATLAALYRQCTLCAQGKALERQLAGYLDGCLGDALAALPDQARRVALFARLVAGAGALGTAALRHRFEDPAALRTLRRLLAALLPADDGDDENPADVAGSEGSRATARVAAELLIRVVGHSRFVSAVARRDAALPPAAARLQAPLESLLPVVEDDCWATQGPCARRELAELLEVLLDLQARYAPGLPPDALATALRAALPALLVGYGGTLSTGDRALLRAVLLADRRLRAAEESEVDPCEAAFGGTFGGSEGCPGGSAPSLEEDGDGPAAEAAARVQGPLARAGFLWGELAERAHADGLLLSPHPAVAEQTARRAALLEGPAAPDLGYSEAGYDPAFMLPFCVQALRTGMVSCQQLARCGLLALALRALAAADVPMRALAYETLGLATAALESEDFREKPQLVLLLHALRAAVPAPFARLPSAPALAFSEASLALAAPAGALFGPLNKLLLRGSPPDLHEVPLVAQLLAAAGSAQSAERTWLLRLLAAGLRGPTDGPLYRRRFIAERLMALHDSPLADASLRAIALRALCSAAAAPELAADLVLRAGLTLRRRRGASSYSLLGTC</sequence>
<dbReference type="Pfam" id="PF16201">
    <property type="entry name" value="NopRA1"/>
    <property type="match status" value="1"/>
</dbReference>
<comment type="caution">
    <text evidence="4">The sequence shown here is derived from an EMBL/GenBank/DDBJ whole genome shotgun (WGS) entry which is preliminary data.</text>
</comment>
<dbReference type="PANTHER" id="PTHR13500:SF0">
    <property type="entry name" value="NUCLEOLAR PRE-RIBOSOMAL-ASSOCIATED PROTEIN 1"/>
    <property type="match status" value="1"/>
</dbReference>
<dbReference type="InterPro" id="IPR039844">
    <property type="entry name" value="URB1"/>
</dbReference>
<protein>
    <recommendedName>
        <fullName evidence="6">Nucleolar pre-ribosomal-associated protein 1 C-terminal domain-containing protein</fullName>
    </recommendedName>
</protein>
<keyword evidence="5" id="KW-1185">Reference proteome</keyword>
<evidence type="ECO:0008006" key="6">
    <source>
        <dbReference type="Google" id="ProtNLM"/>
    </source>
</evidence>
<feature type="region of interest" description="Disordered" evidence="1">
    <location>
        <begin position="638"/>
        <end position="658"/>
    </location>
</feature>
<name>A0AAW1RTA0_9CHLO</name>
<feature type="region of interest" description="Disordered" evidence="1">
    <location>
        <begin position="1193"/>
        <end position="1216"/>
    </location>
</feature>
<evidence type="ECO:0000256" key="1">
    <source>
        <dbReference type="SAM" id="MobiDB-lite"/>
    </source>
</evidence>
<feature type="compositionally biased region" description="Gly residues" evidence="1">
    <location>
        <begin position="292"/>
        <end position="306"/>
    </location>
</feature>
<evidence type="ECO:0000313" key="5">
    <source>
        <dbReference type="Proteomes" id="UP001445335"/>
    </source>
</evidence>
<dbReference type="GO" id="GO:0000463">
    <property type="term" value="P:maturation of LSU-rRNA from tricistronic rRNA transcript (SSU-rRNA, 5.8S rRNA, LSU-rRNA)"/>
    <property type="evidence" value="ECO:0007669"/>
    <property type="project" value="TreeGrafter"/>
</dbReference>
<reference evidence="4 5" key="1">
    <citation type="journal article" date="2024" name="Nat. Commun.">
        <title>Phylogenomics reveals the evolutionary origins of lichenization in chlorophyte algae.</title>
        <authorList>
            <person name="Puginier C."/>
            <person name="Libourel C."/>
            <person name="Otte J."/>
            <person name="Skaloud P."/>
            <person name="Haon M."/>
            <person name="Grisel S."/>
            <person name="Petersen M."/>
            <person name="Berrin J.G."/>
            <person name="Delaux P.M."/>
            <person name="Dal Grande F."/>
            <person name="Keller J."/>
        </authorList>
    </citation>
    <scope>NUCLEOTIDE SEQUENCE [LARGE SCALE GENOMIC DNA]</scope>
    <source>
        <strain evidence="4 5">SAG 245.80</strain>
    </source>
</reference>
<evidence type="ECO:0000313" key="4">
    <source>
        <dbReference type="EMBL" id="KAK9836971.1"/>
    </source>
</evidence>
<dbReference type="GO" id="GO:0000466">
    <property type="term" value="P:maturation of 5.8S rRNA from tricistronic rRNA transcript (SSU-rRNA, 5.8S rRNA, LSU-rRNA)"/>
    <property type="evidence" value="ECO:0007669"/>
    <property type="project" value="TreeGrafter"/>
</dbReference>
<accession>A0AAW1RTA0</accession>